<dbReference type="Gene3D" id="2.40.10.10">
    <property type="entry name" value="Trypsin-like serine proteases"/>
    <property type="match status" value="1"/>
</dbReference>
<dbReference type="EMBL" id="MAAO01000007">
    <property type="protein sequence ID" value="OUR95834.1"/>
    <property type="molecule type" value="Genomic_DNA"/>
</dbReference>
<name>A0A1Y5FB24_9BACT</name>
<dbReference type="Proteomes" id="UP000196531">
    <property type="component" value="Unassembled WGS sequence"/>
</dbReference>
<feature type="signal peptide" evidence="1">
    <location>
        <begin position="1"/>
        <end position="20"/>
    </location>
</feature>
<dbReference type="SUPFAM" id="SSF50494">
    <property type="entry name" value="Trypsin-like serine proteases"/>
    <property type="match status" value="1"/>
</dbReference>
<organism evidence="2 3">
    <name type="scientific">Halobacteriovorax marinus</name>
    <dbReference type="NCBI Taxonomy" id="97084"/>
    <lineage>
        <taxon>Bacteria</taxon>
        <taxon>Pseudomonadati</taxon>
        <taxon>Bdellovibrionota</taxon>
        <taxon>Bacteriovoracia</taxon>
        <taxon>Bacteriovoracales</taxon>
        <taxon>Halobacteriovoraceae</taxon>
        <taxon>Halobacteriovorax</taxon>
    </lineage>
</organism>
<dbReference type="InterPro" id="IPR043504">
    <property type="entry name" value="Peptidase_S1_PA_chymotrypsin"/>
</dbReference>
<proteinExistence type="predicted"/>
<dbReference type="PROSITE" id="PS51257">
    <property type="entry name" value="PROKAR_LIPOPROTEIN"/>
    <property type="match status" value="1"/>
</dbReference>
<keyword evidence="1" id="KW-0732">Signal</keyword>
<gene>
    <name evidence="2" type="ORF">A9Q84_15145</name>
</gene>
<evidence type="ECO:0000256" key="1">
    <source>
        <dbReference type="SAM" id="SignalP"/>
    </source>
</evidence>
<accession>A0A1Y5FB24</accession>
<evidence type="ECO:0008006" key="4">
    <source>
        <dbReference type="Google" id="ProtNLM"/>
    </source>
</evidence>
<reference evidence="3" key="1">
    <citation type="journal article" date="2017" name="Proc. Natl. Acad. Sci. U.S.A.">
        <title>Simulation of Deepwater Horizon oil plume reveals substrate specialization within a complex community of hydrocarbon-degraders.</title>
        <authorList>
            <person name="Hu P."/>
            <person name="Dubinsky E.A."/>
            <person name="Probst A.J."/>
            <person name="Wang J."/>
            <person name="Sieber C.M.K."/>
            <person name="Tom L.M."/>
            <person name="Gardinali P."/>
            <person name="Banfield J.F."/>
            <person name="Atlas R.M."/>
            <person name="Andersen G.L."/>
        </authorList>
    </citation>
    <scope>NUCLEOTIDE SEQUENCE [LARGE SCALE GENOMIC DNA]</scope>
</reference>
<dbReference type="InterPro" id="IPR009003">
    <property type="entry name" value="Peptidase_S1_PA"/>
</dbReference>
<feature type="chain" id="PRO_5012147495" description="Peptidase S1 domain-containing protein" evidence="1">
    <location>
        <begin position="21"/>
        <end position="324"/>
    </location>
</feature>
<sequence>MKAIVYTLITVQFLITSALGACEKNDTKITFAPEAKIQENLKVAGFLATNYSSNVDGVVYNTDKSIAPNDMRVRKNSDSPKFLDAVGRMGITKENGKKFVCSGILVGKTRIEDSRIVISSEHCGYGAKGRTSEWKTTTKSGKTIKRKVQKVLFTDPSVDYAILLLDKKVSHLDVEPLVMGDKDSSVNDIAQEHVGKSFVAGYSADKELGKNGDVLTYSSGYQVIDILDGIVDEDENGLDVGTMQGFGVATAFTYGGASGGAVIVLADTENGKGEQPYLVGMVRGSVTGDSHTSSNGVGGSKDTKFVIYKKMYEYTYEEMDKYNK</sequence>
<evidence type="ECO:0000313" key="3">
    <source>
        <dbReference type="Proteomes" id="UP000196531"/>
    </source>
</evidence>
<evidence type="ECO:0000313" key="2">
    <source>
        <dbReference type="EMBL" id="OUR95834.1"/>
    </source>
</evidence>
<dbReference type="AlphaFoldDB" id="A0A1Y5FB24"/>
<comment type="caution">
    <text evidence="2">The sequence shown here is derived from an EMBL/GenBank/DDBJ whole genome shotgun (WGS) entry which is preliminary data.</text>
</comment>
<protein>
    <recommendedName>
        <fullName evidence="4">Peptidase S1 domain-containing protein</fullName>
    </recommendedName>
</protein>